<dbReference type="HOGENOM" id="CLU_3137310_0_0_9"/>
<dbReference type="AlphaFoldDB" id="C2KHP0"/>
<sequence length="49" mass="5730">MKMVLELLLLRTHADSFVETTQAMAGRARYSDINSQYHVQMFSKHDKDD</sequence>
<evidence type="ECO:0000313" key="1">
    <source>
        <dbReference type="EMBL" id="EEJ43233.1"/>
    </source>
</evidence>
<protein>
    <submittedName>
        <fullName evidence="1">Uncharacterized protein</fullName>
    </submittedName>
</protein>
<dbReference type="EMBL" id="ACKV01000007">
    <property type="protein sequence ID" value="EEJ43233.1"/>
    <property type="molecule type" value="Genomic_DNA"/>
</dbReference>
<gene>
    <name evidence="1" type="ORF">HMPREF0555_0156</name>
</gene>
<accession>C2KHP0</accession>
<comment type="caution">
    <text evidence="1">The sequence shown here is derived from an EMBL/GenBank/DDBJ whole genome shotgun (WGS) entry which is preliminary data.</text>
</comment>
<evidence type="ECO:0000313" key="2">
    <source>
        <dbReference type="Proteomes" id="UP000004283"/>
    </source>
</evidence>
<dbReference type="Proteomes" id="UP000004283">
    <property type="component" value="Unassembled WGS sequence"/>
</dbReference>
<organism evidence="1 2">
    <name type="scientific">Leuconostoc mesenteroides subsp. cremoris ATCC 19254</name>
    <dbReference type="NCBI Taxonomy" id="586220"/>
    <lineage>
        <taxon>Bacteria</taxon>
        <taxon>Bacillati</taxon>
        <taxon>Bacillota</taxon>
        <taxon>Bacilli</taxon>
        <taxon>Lactobacillales</taxon>
        <taxon>Lactobacillaceae</taxon>
        <taxon>Leuconostoc</taxon>
    </lineage>
</organism>
<name>C2KHP0_LEUMC</name>
<proteinExistence type="predicted"/>
<reference evidence="1 2" key="1">
    <citation type="submission" date="2009-04" db="EMBL/GenBank/DDBJ databases">
        <authorList>
            <person name="Qin X."/>
            <person name="Bachman B."/>
            <person name="Battles P."/>
            <person name="Bell A."/>
            <person name="Bess C."/>
            <person name="Bickham C."/>
            <person name="Chaboub L."/>
            <person name="Chen D."/>
            <person name="Coyle M."/>
            <person name="Deiros D.R."/>
            <person name="Dinh H."/>
            <person name="Forbes L."/>
            <person name="Fowler G."/>
            <person name="Francisco L."/>
            <person name="Fu Q."/>
            <person name="Gubbala S."/>
            <person name="Hale W."/>
            <person name="Han Y."/>
            <person name="Hemphill L."/>
            <person name="Highlander S.K."/>
            <person name="Hirani K."/>
            <person name="Hogues M."/>
            <person name="Jackson L."/>
            <person name="Jakkamsetti A."/>
            <person name="Javaid M."/>
            <person name="Jiang H."/>
            <person name="Korchina V."/>
            <person name="Kovar C."/>
            <person name="Lara F."/>
            <person name="Lee S."/>
            <person name="Mata R."/>
            <person name="Mathew T."/>
            <person name="Moen C."/>
            <person name="Morales K."/>
            <person name="Munidasa M."/>
            <person name="Nazareth L."/>
            <person name="Ngo R."/>
            <person name="Nguyen L."/>
            <person name="Okwuonu G."/>
            <person name="Ongeri F."/>
            <person name="Patil S."/>
            <person name="Petrosino J."/>
            <person name="Pham C."/>
            <person name="Pham P."/>
            <person name="Pu L.-L."/>
            <person name="Puazo M."/>
            <person name="Raj R."/>
            <person name="Reid J."/>
            <person name="Rouhana J."/>
            <person name="Saada N."/>
            <person name="Shang Y."/>
            <person name="Simmons D."/>
            <person name="Thornton R."/>
            <person name="Warren J."/>
            <person name="Weissenberger G."/>
            <person name="Zhang J."/>
            <person name="Zhang L."/>
            <person name="Zhou C."/>
            <person name="Zhu D."/>
            <person name="Muzny D."/>
            <person name="Worley K."/>
            <person name="Gibbs R."/>
        </authorList>
    </citation>
    <scope>NUCLEOTIDE SEQUENCE [LARGE SCALE GENOMIC DNA]</scope>
    <source>
        <strain evidence="1 2">ATCC 19254</strain>
    </source>
</reference>